<organism evidence="1 2">
    <name type="scientific">Friedmanniomyces endolithicus</name>
    <dbReference type="NCBI Taxonomy" id="329885"/>
    <lineage>
        <taxon>Eukaryota</taxon>
        <taxon>Fungi</taxon>
        <taxon>Dikarya</taxon>
        <taxon>Ascomycota</taxon>
        <taxon>Pezizomycotina</taxon>
        <taxon>Dothideomycetes</taxon>
        <taxon>Dothideomycetidae</taxon>
        <taxon>Mycosphaerellales</taxon>
        <taxon>Teratosphaeriaceae</taxon>
        <taxon>Friedmanniomyces</taxon>
    </lineage>
</organism>
<name>A0AAN6KY36_9PEZI</name>
<keyword evidence="2" id="KW-1185">Reference proteome</keyword>
<accession>A0AAN6KY36</accession>
<evidence type="ECO:0000313" key="2">
    <source>
        <dbReference type="Proteomes" id="UP001175353"/>
    </source>
</evidence>
<evidence type="ECO:0000313" key="1">
    <source>
        <dbReference type="EMBL" id="KAK1009259.1"/>
    </source>
</evidence>
<reference evidence="1" key="1">
    <citation type="submission" date="2023-06" db="EMBL/GenBank/DDBJ databases">
        <title>Black Yeasts Isolated from many extreme environments.</title>
        <authorList>
            <person name="Coleine C."/>
            <person name="Stajich J.E."/>
            <person name="Selbmann L."/>
        </authorList>
    </citation>
    <scope>NUCLEOTIDE SEQUENCE</scope>
    <source>
        <strain evidence="1">CCFEE 5200</strain>
    </source>
</reference>
<dbReference type="EMBL" id="JAUJLE010000014">
    <property type="protein sequence ID" value="KAK1009259.1"/>
    <property type="molecule type" value="Genomic_DNA"/>
</dbReference>
<gene>
    <name evidence="1" type="ORF">LTR91_002909</name>
</gene>
<evidence type="ECO:0008006" key="3">
    <source>
        <dbReference type="Google" id="ProtNLM"/>
    </source>
</evidence>
<comment type="caution">
    <text evidence="1">The sequence shown here is derived from an EMBL/GenBank/DDBJ whole genome shotgun (WGS) entry which is preliminary data.</text>
</comment>
<dbReference type="AlphaFoldDB" id="A0AAN6KY36"/>
<sequence>MNPATEPDYGNAIPRFVQFTSPVSTDDAVDRSSPVALPLNLIALITQWIDDTASLASLCRTCRLLYYMTLPQLYQRVALRSYADIRYVNGRPEGFGGGSPFVMALNGLMTQSHTASLVEDFRVWGSWREEGHESFAKGRLPDNSMMLAILMRSATDKMVKLRTFSWELDCKPLKTLYQGLATHLTLTNLTLRFPGSRVPRPSVMIPPMKSLRVFKATDIDPLCYPDDISMLLLGSPMLRDLRLHFSPRMRREAEPTLSLSTYFGRCAKADYSIPCSHFAMQNWFGPMDMFSMQTCRSVTFLNNFGGIGSVGNAQNVYVDDTWKDLPPNMRPGFESYRTNEVFGQPARARRHLLKLTHSQVASQHVELLRRSDAGVTNMYFVGAKTPKLEGAVFNPTSPITPGDSPPADEEMSRLGQEYLHVLTRQHGQTLRRLLLREEWTLTPDEVGDLARYMPNLEQLGLALGAESSAVLRLLAPYWPKLIAIRLLQSEVLAEHMRTVSHEERMAGLGANLGQAGAENLQWIGFGDAVYRVGKVYQHVLEDGTWEWRREVTWASKADVQHIEVWGLDNLDISADAIASFSH</sequence>
<dbReference type="Proteomes" id="UP001175353">
    <property type="component" value="Unassembled WGS sequence"/>
</dbReference>
<proteinExistence type="predicted"/>
<protein>
    <recommendedName>
        <fullName evidence="3">F-box domain-containing protein</fullName>
    </recommendedName>
</protein>